<dbReference type="HAMAP" id="MF_00090">
    <property type="entry name" value="PIMT"/>
    <property type="match status" value="1"/>
</dbReference>
<dbReference type="RefSeq" id="WP_123106001.1">
    <property type="nucleotide sequence ID" value="NZ_CP127527.1"/>
</dbReference>
<dbReference type="CDD" id="cd02440">
    <property type="entry name" value="AdoMet_MTases"/>
    <property type="match status" value="1"/>
</dbReference>
<dbReference type="InterPro" id="IPR000682">
    <property type="entry name" value="PCMT"/>
</dbReference>
<dbReference type="OrthoDB" id="9810066at2"/>
<dbReference type="NCBIfam" id="NF001453">
    <property type="entry name" value="PRK00312.1"/>
    <property type="match status" value="1"/>
</dbReference>
<dbReference type="SUPFAM" id="SSF53335">
    <property type="entry name" value="S-adenosyl-L-methionine-dependent methyltransferases"/>
    <property type="match status" value="1"/>
</dbReference>
<dbReference type="GO" id="GO:0030091">
    <property type="term" value="P:protein repair"/>
    <property type="evidence" value="ECO:0007669"/>
    <property type="project" value="UniProtKB-UniRule"/>
</dbReference>
<feature type="active site" evidence="7">
    <location>
        <position position="73"/>
    </location>
</feature>
<accession>A0A3M8QQS1</accession>
<evidence type="ECO:0000256" key="3">
    <source>
        <dbReference type="ARBA" id="ARBA00022490"/>
    </source>
</evidence>
<gene>
    <name evidence="7" type="primary">pcm</name>
    <name evidence="8" type="ORF">EC580_13700</name>
</gene>
<evidence type="ECO:0000256" key="1">
    <source>
        <dbReference type="ARBA" id="ARBA00004496"/>
    </source>
</evidence>
<comment type="catalytic activity">
    <reaction evidence="7">
        <text>[protein]-L-isoaspartate + S-adenosyl-L-methionine = [protein]-L-isoaspartate alpha-methyl ester + S-adenosyl-L-homocysteine</text>
        <dbReference type="Rhea" id="RHEA:12705"/>
        <dbReference type="Rhea" id="RHEA-COMP:12143"/>
        <dbReference type="Rhea" id="RHEA-COMP:12144"/>
        <dbReference type="ChEBI" id="CHEBI:57856"/>
        <dbReference type="ChEBI" id="CHEBI:59789"/>
        <dbReference type="ChEBI" id="CHEBI:90596"/>
        <dbReference type="ChEBI" id="CHEBI:90598"/>
        <dbReference type="EC" id="2.1.1.77"/>
    </reaction>
</comment>
<keyword evidence="4 7" id="KW-0489">Methyltransferase</keyword>
<protein>
    <recommendedName>
        <fullName evidence="7">Protein-L-isoaspartate O-methyltransferase</fullName>
        <ecNumber evidence="7">2.1.1.77</ecNumber>
    </recommendedName>
    <alternativeName>
        <fullName evidence="7">L-isoaspartyl protein carboxyl methyltransferase</fullName>
    </alternativeName>
    <alternativeName>
        <fullName evidence="7">Protein L-isoaspartyl methyltransferase</fullName>
    </alternativeName>
    <alternativeName>
        <fullName evidence="7">Protein-beta-aspartate methyltransferase</fullName>
        <shortName evidence="7">PIMT</shortName>
    </alternativeName>
</protein>
<dbReference type="Pfam" id="PF01135">
    <property type="entry name" value="PCMT"/>
    <property type="match status" value="1"/>
</dbReference>
<reference evidence="8" key="1">
    <citation type="submission" date="2018-10" db="EMBL/GenBank/DDBJ databases">
        <title>Acidithiobacillus sulfuriphilus sp. nov.: an extremely acidophilic sulfur-oxidizing chemolithotroph isolated from a neutral pH environment.</title>
        <authorList>
            <person name="Falagan C."/>
            <person name="Moya-Beltran A."/>
            <person name="Quatrini R."/>
            <person name="Johnson D.B."/>
        </authorList>
    </citation>
    <scope>NUCLEOTIDE SEQUENCE [LARGE SCALE GENOMIC DNA]</scope>
    <source>
        <strain evidence="8">CJ-2</strain>
    </source>
</reference>
<sequence>MAHPSALLSPEVGMISPRTRARMVQRLQAEGIDDARVLAAMGRIPRHRFVAQALAGRAYEPVSLPIGYGQTISQPWTVARMTAAAVAAEPLQRVLEVGTGSAYQTAILAALADEVYSIERIEPLLLRAREKLAQLGVGNVHLRHGDGAAGWAEAGPFDAMVITAAAPWSLPSLFAQLRPGGRLIMPVADGRGQRLRDLRWDGHTAHERDLGPCHFVPLLAGTVAVASGDHGW</sequence>
<dbReference type="InterPro" id="IPR029063">
    <property type="entry name" value="SAM-dependent_MTases_sf"/>
</dbReference>
<dbReference type="PANTHER" id="PTHR11579:SF0">
    <property type="entry name" value="PROTEIN-L-ISOASPARTATE(D-ASPARTATE) O-METHYLTRANSFERASE"/>
    <property type="match status" value="1"/>
</dbReference>
<evidence type="ECO:0000256" key="2">
    <source>
        <dbReference type="ARBA" id="ARBA00005369"/>
    </source>
</evidence>
<dbReference type="AlphaFoldDB" id="A0A3M8QQS1"/>
<evidence type="ECO:0000256" key="6">
    <source>
        <dbReference type="ARBA" id="ARBA00022691"/>
    </source>
</evidence>
<evidence type="ECO:0000256" key="5">
    <source>
        <dbReference type="ARBA" id="ARBA00022679"/>
    </source>
</evidence>
<proteinExistence type="inferred from homology"/>
<dbReference type="GO" id="GO:0032259">
    <property type="term" value="P:methylation"/>
    <property type="evidence" value="ECO:0007669"/>
    <property type="project" value="UniProtKB-KW"/>
</dbReference>
<evidence type="ECO:0000256" key="4">
    <source>
        <dbReference type="ARBA" id="ARBA00022603"/>
    </source>
</evidence>
<comment type="subcellular location">
    <subcellularLocation>
        <location evidence="1 7">Cytoplasm</location>
    </subcellularLocation>
</comment>
<dbReference type="EC" id="2.1.1.77" evidence="7"/>
<comment type="similarity">
    <text evidence="2 7">Belongs to the methyltransferase superfamily. L-isoaspartyl/D-aspartyl protein methyltransferase family.</text>
</comment>
<keyword evidence="3 7" id="KW-0963">Cytoplasm</keyword>
<dbReference type="NCBIfam" id="TIGR00080">
    <property type="entry name" value="pimt"/>
    <property type="match status" value="1"/>
</dbReference>
<organism evidence="8">
    <name type="scientific">Acidithiobacillus sulfuriphilus</name>
    <dbReference type="NCBI Taxonomy" id="1867749"/>
    <lineage>
        <taxon>Bacteria</taxon>
        <taxon>Pseudomonadati</taxon>
        <taxon>Pseudomonadota</taxon>
        <taxon>Acidithiobacillia</taxon>
        <taxon>Acidithiobacillales</taxon>
        <taxon>Acidithiobacillaceae</taxon>
        <taxon>Acidithiobacillus</taxon>
    </lineage>
</organism>
<dbReference type="GO" id="GO:0005737">
    <property type="term" value="C:cytoplasm"/>
    <property type="evidence" value="ECO:0007669"/>
    <property type="project" value="UniProtKB-SubCell"/>
</dbReference>
<keyword evidence="5 7" id="KW-0808">Transferase</keyword>
<dbReference type="GO" id="GO:0004719">
    <property type="term" value="F:protein-L-isoaspartate (D-aspartate) O-methyltransferase activity"/>
    <property type="evidence" value="ECO:0007669"/>
    <property type="project" value="UniProtKB-UniRule"/>
</dbReference>
<evidence type="ECO:0000256" key="7">
    <source>
        <dbReference type="HAMAP-Rule" id="MF_00090"/>
    </source>
</evidence>
<comment type="caution">
    <text evidence="8">The sequence shown here is derived from an EMBL/GenBank/DDBJ whole genome shotgun (WGS) entry which is preliminary data.</text>
</comment>
<evidence type="ECO:0000313" key="8">
    <source>
        <dbReference type="EMBL" id="RNF57842.1"/>
    </source>
</evidence>
<name>A0A3M8QQS1_9PROT</name>
<keyword evidence="6 7" id="KW-0949">S-adenosyl-L-methionine</keyword>
<dbReference type="EMBL" id="RIZI01000194">
    <property type="protein sequence ID" value="RNF57842.1"/>
    <property type="molecule type" value="Genomic_DNA"/>
</dbReference>
<comment type="function">
    <text evidence="7">Catalyzes the methyl esterification of L-isoaspartyl residues in peptides and proteins that result from spontaneous decomposition of normal L-aspartyl and L-asparaginyl residues. It plays a role in the repair and/or degradation of damaged proteins.</text>
</comment>
<dbReference type="FunFam" id="3.40.50.150:FF:000010">
    <property type="entry name" value="Protein-L-isoaspartate O-methyltransferase"/>
    <property type="match status" value="1"/>
</dbReference>
<dbReference type="Gene3D" id="3.40.50.150">
    <property type="entry name" value="Vaccinia Virus protein VP39"/>
    <property type="match status" value="1"/>
</dbReference>
<dbReference type="PANTHER" id="PTHR11579">
    <property type="entry name" value="PROTEIN-L-ISOASPARTATE O-METHYLTRANSFERASE"/>
    <property type="match status" value="1"/>
</dbReference>